<gene>
    <name evidence="1" type="ORF">Vretifemale_6553</name>
    <name evidence="2" type="ORF">Vretimale_3269</name>
</gene>
<protein>
    <submittedName>
        <fullName evidence="2">Uncharacterized protein</fullName>
    </submittedName>
</protein>
<dbReference type="AlphaFoldDB" id="A0A8J4DBD8"/>
<keyword evidence="4" id="KW-1185">Reference proteome</keyword>
<sequence length="237" mass="27566">MSLRRERGKAAFPPNPDNLGGVQLILDEYRHMQERINDIRPSTVELAAAKHFREDLTMAERLSRNRAARLATTNQVAADHISNLYHMYRRIEEMYSRSSRLKNPWDPTVYPVYLRRDTNAYQEMLKEEMAAFRPASAPAWVHDRNHRRVPPGDQYAGWSVRDSLGAAFPKSRYEEALRLADYATYKKAIMAEILDKRIYKEADLKALFRAYMRLAPLGDRETVAAVVRELKKELLVK</sequence>
<dbReference type="Proteomes" id="UP000747110">
    <property type="component" value="Unassembled WGS sequence"/>
</dbReference>
<organism evidence="2 3">
    <name type="scientific">Volvox reticuliferus</name>
    <dbReference type="NCBI Taxonomy" id="1737510"/>
    <lineage>
        <taxon>Eukaryota</taxon>
        <taxon>Viridiplantae</taxon>
        <taxon>Chlorophyta</taxon>
        <taxon>core chlorophytes</taxon>
        <taxon>Chlorophyceae</taxon>
        <taxon>CS clade</taxon>
        <taxon>Chlamydomonadales</taxon>
        <taxon>Volvocaceae</taxon>
        <taxon>Volvox</taxon>
    </lineage>
</organism>
<comment type="caution">
    <text evidence="2">The sequence shown here is derived from an EMBL/GenBank/DDBJ whole genome shotgun (WGS) entry which is preliminary data.</text>
</comment>
<proteinExistence type="predicted"/>
<evidence type="ECO:0000313" key="1">
    <source>
        <dbReference type="EMBL" id="GIL77005.1"/>
    </source>
</evidence>
<evidence type="ECO:0000313" key="3">
    <source>
        <dbReference type="Proteomes" id="UP000722791"/>
    </source>
</evidence>
<dbReference type="Proteomes" id="UP000722791">
    <property type="component" value="Unassembled WGS sequence"/>
</dbReference>
<evidence type="ECO:0000313" key="2">
    <source>
        <dbReference type="EMBL" id="GIL97684.1"/>
    </source>
</evidence>
<accession>A0A8J4DBD8</accession>
<evidence type="ECO:0000313" key="4">
    <source>
        <dbReference type="Proteomes" id="UP000747110"/>
    </source>
</evidence>
<dbReference type="EMBL" id="BNCQ01000004">
    <property type="protein sequence ID" value="GIL97684.1"/>
    <property type="molecule type" value="Genomic_DNA"/>
</dbReference>
<reference evidence="2" key="1">
    <citation type="journal article" date="2021" name="Proc. Natl. Acad. Sci. U.S.A.">
        <title>Three genomes in the algal genus Volvox reveal the fate of a haploid sex-determining region after a transition to homothallism.</title>
        <authorList>
            <person name="Yamamoto K."/>
            <person name="Hamaji T."/>
            <person name="Kawai-Toyooka H."/>
            <person name="Matsuzaki R."/>
            <person name="Takahashi F."/>
            <person name="Nishimura Y."/>
            <person name="Kawachi M."/>
            <person name="Noguchi H."/>
            <person name="Minakuchi Y."/>
            <person name="Umen J.G."/>
            <person name="Toyoda A."/>
            <person name="Nozaki H."/>
        </authorList>
    </citation>
    <scope>NUCLEOTIDE SEQUENCE</scope>
    <source>
        <strain evidence="2">NIES-3785</strain>
        <strain evidence="1">NIES-3786</strain>
    </source>
</reference>
<dbReference type="EMBL" id="BNCP01000010">
    <property type="protein sequence ID" value="GIL77005.1"/>
    <property type="molecule type" value="Genomic_DNA"/>
</dbReference>
<name>A0A8J4DBD8_9CHLO</name>
<dbReference type="OrthoDB" id="1935127at2759"/>